<comment type="caution">
    <text evidence="2">The sequence shown here is derived from an EMBL/GenBank/DDBJ whole genome shotgun (WGS) entry which is preliminary data.</text>
</comment>
<feature type="transmembrane region" description="Helical" evidence="1">
    <location>
        <begin position="53"/>
        <end position="69"/>
    </location>
</feature>
<dbReference type="Proteomes" id="UP001054837">
    <property type="component" value="Unassembled WGS sequence"/>
</dbReference>
<organism evidence="2 3">
    <name type="scientific">Caerostris darwini</name>
    <dbReference type="NCBI Taxonomy" id="1538125"/>
    <lineage>
        <taxon>Eukaryota</taxon>
        <taxon>Metazoa</taxon>
        <taxon>Ecdysozoa</taxon>
        <taxon>Arthropoda</taxon>
        <taxon>Chelicerata</taxon>
        <taxon>Arachnida</taxon>
        <taxon>Araneae</taxon>
        <taxon>Araneomorphae</taxon>
        <taxon>Entelegynae</taxon>
        <taxon>Araneoidea</taxon>
        <taxon>Araneidae</taxon>
        <taxon>Caerostris</taxon>
    </lineage>
</organism>
<dbReference type="EMBL" id="BPLQ01014490">
    <property type="protein sequence ID" value="GIY80241.1"/>
    <property type="molecule type" value="Genomic_DNA"/>
</dbReference>
<keyword evidence="1" id="KW-0812">Transmembrane</keyword>
<sequence length="143" mass="16571">MPIVFIQYRWFLLRVNVQDWIYGNKKAMLALMTYRLIIVVVMTHYATNIRQRFNLRTFNCICFASFIQYGISKPLFWPDLIPYFCCNTLLYCGALAVGSTVGFIRRGMCFLATRRPMDGLFALLHLGGILAVRLHLSFEGSVR</sequence>
<gene>
    <name evidence="2" type="ORF">CDAR_19141</name>
</gene>
<name>A0AAV4WBM6_9ARAC</name>
<feature type="transmembrane region" description="Helical" evidence="1">
    <location>
        <begin position="81"/>
        <end position="104"/>
    </location>
</feature>
<reference evidence="2 3" key="1">
    <citation type="submission" date="2021-06" db="EMBL/GenBank/DDBJ databases">
        <title>Caerostris darwini draft genome.</title>
        <authorList>
            <person name="Kono N."/>
            <person name="Arakawa K."/>
        </authorList>
    </citation>
    <scope>NUCLEOTIDE SEQUENCE [LARGE SCALE GENOMIC DNA]</scope>
</reference>
<evidence type="ECO:0000313" key="2">
    <source>
        <dbReference type="EMBL" id="GIY80241.1"/>
    </source>
</evidence>
<protein>
    <submittedName>
        <fullName evidence="2">Uncharacterized protein</fullName>
    </submittedName>
</protein>
<evidence type="ECO:0000256" key="1">
    <source>
        <dbReference type="SAM" id="Phobius"/>
    </source>
</evidence>
<keyword evidence="3" id="KW-1185">Reference proteome</keyword>
<proteinExistence type="predicted"/>
<feature type="transmembrane region" description="Helical" evidence="1">
    <location>
        <begin position="116"/>
        <end position="136"/>
    </location>
</feature>
<keyword evidence="1" id="KW-0472">Membrane</keyword>
<feature type="transmembrane region" description="Helical" evidence="1">
    <location>
        <begin position="27"/>
        <end position="46"/>
    </location>
</feature>
<accession>A0AAV4WBM6</accession>
<keyword evidence="1" id="KW-1133">Transmembrane helix</keyword>
<evidence type="ECO:0000313" key="3">
    <source>
        <dbReference type="Proteomes" id="UP001054837"/>
    </source>
</evidence>
<dbReference type="AlphaFoldDB" id="A0AAV4WBM6"/>